<protein>
    <recommendedName>
        <fullName evidence="4">DUF1360 domain-containing protein</fullName>
    </recommendedName>
</protein>
<feature type="transmembrane region" description="Helical" evidence="1">
    <location>
        <begin position="49"/>
        <end position="74"/>
    </location>
</feature>
<reference evidence="2 3" key="1">
    <citation type="submission" date="2020-08" db="EMBL/GenBank/DDBJ databases">
        <title>Sequencing the genomes of 1000 actinobacteria strains.</title>
        <authorList>
            <person name="Klenk H.-P."/>
        </authorList>
    </citation>
    <scope>NUCLEOTIDE SEQUENCE [LARGE SCALE GENOMIC DNA]</scope>
    <source>
        <strain evidence="2 3">DSM 45913</strain>
    </source>
</reference>
<accession>A0A7X0EU37</accession>
<keyword evidence="1" id="KW-0472">Membrane</keyword>
<dbReference type="Proteomes" id="UP000583800">
    <property type="component" value="Unassembled WGS sequence"/>
</dbReference>
<dbReference type="Pfam" id="PF07098">
    <property type="entry name" value="DUF1360"/>
    <property type="match status" value="1"/>
</dbReference>
<organism evidence="2 3">
    <name type="scientific">Nonomuraea muscovyensis</name>
    <dbReference type="NCBI Taxonomy" id="1124761"/>
    <lineage>
        <taxon>Bacteria</taxon>
        <taxon>Bacillati</taxon>
        <taxon>Actinomycetota</taxon>
        <taxon>Actinomycetes</taxon>
        <taxon>Streptosporangiales</taxon>
        <taxon>Streptosporangiaceae</taxon>
        <taxon>Nonomuraea</taxon>
    </lineage>
</organism>
<sequence>MINLAELALLGFASYRCTQLVVHDTLLDGIRDRMFDWHARNPASRMRDFVVTLFSCPYCIGAWLSLAVLLTYLLTTGRFGDTPLLVHGIEWFAVAGVQALLNRADDTLAEAAT</sequence>
<proteinExistence type="predicted"/>
<evidence type="ECO:0008006" key="4">
    <source>
        <dbReference type="Google" id="ProtNLM"/>
    </source>
</evidence>
<gene>
    <name evidence="2" type="ORF">FHU36_000851</name>
</gene>
<dbReference type="RefSeq" id="WP_185082473.1">
    <property type="nucleotide sequence ID" value="NZ_JACHJB010000001.1"/>
</dbReference>
<evidence type="ECO:0000256" key="1">
    <source>
        <dbReference type="SAM" id="Phobius"/>
    </source>
</evidence>
<dbReference type="AlphaFoldDB" id="A0A7X0EU37"/>
<evidence type="ECO:0000313" key="3">
    <source>
        <dbReference type="Proteomes" id="UP000583800"/>
    </source>
</evidence>
<keyword evidence="3" id="KW-1185">Reference proteome</keyword>
<keyword evidence="1" id="KW-0812">Transmembrane</keyword>
<dbReference type="EMBL" id="JACHJB010000001">
    <property type="protein sequence ID" value="MBB6344342.1"/>
    <property type="molecule type" value="Genomic_DNA"/>
</dbReference>
<evidence type="ECO:0000313" key="2">
    <source>
        <dbReference type="EMBL" id="MBB6344342.1"/>
    </source>
</evidence>
<name>A0A7X0EU37_9ACTN</name>
<dbReference type="InterPro" id="IPR010773">
    <property type="entry name" value="Mycophage_PG1_Gp7"/>
</dbReference>
<keyword evidence="1" id="KW-1133">Transmembrane helix</keyword>
<comment type="caution">
    <text evidence="2">The sequence shown here is derived from an EMBL/GenBank/DDBJ whole genome shotgun (WGS) entry which is preliminary data.</text>
</comment>